<proteinExistence type="predicted"/>
<feature type="compositionally biased region" description="Polar residues" evidence="1">
    <location>
        <begin position="72"/>
        <end position="81"/>
    </location>
</feature>
<comment type="caution">
    <text evidence="2">The sequence shown here is derived from an EMBL/GenBank/DDBJ whole genome shotgun (WGS) entry which is preliminary data.</text>
</comment>
<reference evidence="2" key="1">
    <citation type="submission" date="2019-12" db="EMBL/GenBank/DDBJ databases">
        <title>Genome sequencing and annotation of Brassica cretica.</title>
        <authorList>
            <person name="Studholme D.J."/>
            <person name="Sarris P.F."/>
        </authorList>
    </citation>
    <scope>NUCLEOTIDE SEQUENCE</scope>
    <source>
        <strain evidence="2">PFS-001/15</strain>
        <tissue evidence="2">Leaf</tissue>
    </source>
</reference>
<protein>
    <submittedName>
        <fullName evidence="2">Uncharacterized protein</fullName>
    </submittedName>
</protein>
<evidence type="ECO:0000256" key="1">
    <source>
        <dbReference type="SAM" id="MobiDB-lite"/>
    </source>
</evidence>
<sequence>MTKPDRFVPPHLRPGFVRKVEKPGLASSSILGLPHQEQQQPWQGYSEYGHTGRPKSGGYIRSDPEYLGRPRSSGNRPGTSG</sequence>
<dbReference type="EMBL" id="QGKW02000276">
    <property type="protein sequence ID" value="KAF2608768.1"/>
    <property type="molecule type" value="Genomic_DNA"/>
</dbReference>
<feature type="compositionally biased region" description="Polar residues" evidence="1">
    <location>
        <begin position="27"/>
        <end position="43"/>
    </location>
</feature>
<name>A0A8S9LT39_BRACR</name>
<accession>A0A8S9LT39</accession>
<feature type="region of interest" description="Disordered" evidence="1">
    <location>
        <begin position="27"/>
        <end position="81"/>
    </location>
</feature>
<evidence type="ECO:0000313" key="3">
    <source>
        <dbReference type="Proteomes" id="UP000712281"/>
    </source>
</evidence>
<gene>
    <name evidence="2" type="ORF">F2Q68_00044887</name>
</gene>
<organism evidence="2 3">
    <name type="scientific">Brassica cretica</name>
    <name type="common">Mustard</name>
    <dbReference type="NCBI Taxonomy" id="69181"/>
    <lineage>
        <taxon>Eukaryota</taxon>
        <taxon>Viridiplantae</taxon>
        <taxon>Streptophyta</taxon>
        <taxon>Embryophyta</taxon>
        <taxon>Tracheophyta</taxon>
        <taxon>Spermatophyta</taxon>
        <taxon>Magnoliopsida</taxon>
        <taxon>eudicotyledons</taxon>
        <taxon>Gunneridae</taxon>
        <taxon>Pentapetalae</taxon>
        <taxon>rosids</taxon>
        <taxon>malvids</taxon>
        <taxon>Brassicales</taxon>
        <taxon>Brassicaceae</taxon>
        <taxon>Brassiceae</taxon>
        <taxon>Brassica</taxon>
    </lineage>
</organism>
<dbReference type="AlphaFoldDB" id="A0A8S9LT39"/>
<dbReference type="Proteomes" id="UP000712281">
    <property type="component" value="Unassembled WGS sequence"/>
</dbReference>
<evidence type="ECO:0000313" key="2">
    <source>
        <dbReference type="EMBL" id="KAF2608768.1"/>
    </source>
</evidence>